<dbReference type="Proteomes" id="UP001056120">
    <property type="component" value="Linkage Group LG10"/>
</dbReference>
<reference evidence="1 2" key="2">
    <citation type="journal article" date="2022" name="Mol. Ecol. Resour.">
        <title>The genomes of chicory, endive, great burdock and yacon provide insights into Asteraceae paleo-polyploidization history and plant inulin production.</title>
        <authorList>
            <person name="Fan W."/>
            <person name="Wang S."/>
            <person name="Wang H."/>
            <person name="Wang A."/>
            <person name="Jiang F."/>
            <person name="Liu H."/>
            <person name="Zhao H."/>
            <person name="Xu D."/>
            <person name="Zhang Y."/>
        </authorList>
    </citation>
    <scope>NUCLEOTIDE SEQUENCE [LARGE SCALE GENOMIC DNA]</scope>
    <source>
        <strain evidence="2">cv. Yunnan</strain>
        <tissue evidence="1">Leaves</tissue>
    </source>
</reference>
<reference evidence="2" key="1">
    <citation type="journal article" date="2022" name="Mol. Ecol. Resour.">
        <title>The genomes of chicory, endive, great burdock and yacon provide insights into Asteraceae palaeo-polyploidization history and plant inulin production.</title>
        <authorList>
            <person name="Fan W."/>
            <person name="Wang S."/>
            <person name="Wang H."/>
            <person name="Wang A."/>
            <person name="Jiang F."/>
            <person name="Liu H."/>
            <person name="Zhao H."/>
            <person name="Xu D."/>
            <person name="Zhang Y."/>
        </authorList>
    </citation>
    <scope>NUCLEOTIDE SEQUENCE [LARGE SCALE GENOMIC DNA]</scope>
    <source>
        <strain evidence="2">cv. Yunnan</strain>
    </source>
</reference>
<keyword evidence="2" id="KW-1185">Reference proteome</keyword>
<gene>
    <name evidence="1" type="ORF">L1987_30646</name>
</gene>
<comment type="caution">
    <text evidence="1">The sequence shown here is derived from an EMBL/GenBank/DDBJ whole genome shotgun (WGS) entry which is preliminary data.</text>
</comment>
<evidence type="ECO:0000313" key="2">
    <source>
        <dbReference type="Proteomes" id="UP001056120"/>
    </source>
</evidence>
<evidence type="ECO:0000313" key="1">
    <source>
        <dbReference type="EMBL" id="KAI3802513.1"/>
    </source>
</evidence>
<accession>A0ACB9I491</accession>
<dbReference type="EMBL" id="CM042027">
    <property type="protein sequence ID" value="KAI3802513.1"/>
    <property type="molecule type" value="Genomic_DNA"/>
</dbReference>
<proteinExistence type="predicted"/>
<organism evidence="1 2">
    <name type="scientific">Smallanthus sonchifolius</name>
    <dbReference type="NCBI Taxonomy" id="185202"/>
    <lineage>
        <taxon>Eukaryota</taxon>
        <taxon>Viridiplantae</taxon>
        <taxon>Streptophyta</taxon>
        <taxon>Embryophyta</taxon>
        <taxon>Tracheophyta</taxon>
        <taxon>Spermatophyta</taxon>
        <taxon>Magnoliopsida</taxon>
        <taxon>eudicotyledons</taxon>
        <taxon>Gunneridae</taxon>
        <taxon>Pentapetalae</taxon>
        <taxon>asterids</taxon>
        <taxon>campanulids</taxon>
        <taxon>Asterales</taxon>
        <taxon>Asteraceae</taxon>
        <taxon>Asteroideae</taxon>
        <taxon>Heliantheae alliance</taxon>
        <taxon>Millerieae</taxon>
        <taxon>Smallanthus</taxon>
    </lineage>
</organism>
<protein>
    <submittedName>
        <fullName evidence="1">Uncharacterized protein</fullName>
    </submittedName>
</protein>
<sequence length="159" mass="18482">METGDSLSRVLDLEDGSRSSDTLTQSSSTLFDIDVENSNVCKVINSYMARAWRSYRAKLHDRFKEIGGSEDPTKTKTTPSSNITKEDWEYLCSMWRKCKKRRLWHVESENWIAEMVRRVHYTVTLSVDSFHNNHVNAQGDSVVYSSNHFYYPIFAFHVA</sequence>
<name>A0ACB9I491_9ASTR</name>